<evidence type="ECO:0000313" key="3">
    <source>
        <dbReference type="Proteomes" id="UP000321103"/>
    </source>
</evidence>
<evidence type="ECO:0000313" key="2">
    <source>
        <dbReference type="EMBL" id="GEO95392.1"/>
    </source>
</evidence>
<gene>
    <name evidence="2" type="ORF">KTU01_15150</name>
</gene>
<keyword evidence="3" id="KW-1185">Reference proteome</keyword>
<dbReference type="Proteomes" id="UP000321103">
    <property type="component" value="Unassembled WGS sequence"/>
</dbReference>
<evidence type="ECO:0000256" key="1">
    <source>
        <dbReference type="SAM" id="SignalP"/>
    </source>
</evidence>
<name>A0A512ICH8_9MICC</name>
<dbReference type="EMBL" id="BJZS01000037">
    <property type="protein sequence ID" value="GEO95392.1"/>
    <property type="molecule type" value="Genomic_DNA"/>
</dbReference>
<feature type="chain" id="PRO_5022183778" description="Esterase" evidence="1">
    <location>
        <begin position="46"/>
        <end position="283"/>
    </location>
</feature>
<reference evidence="2 3" key="1">
    <citation type="submission" date="2019-07" db="EMBL/GenBank/DDBJ databases">
        <title>Whole genome shotgun sequence of Kocuria turfanensis NBRC 107627.</title>
        <authorList>
            <person name="Hosoyama A."/>
            <person name="Uohara A."/>
            <person name="Ohji S."/>
            <person name="Ichikawa N."/>
        </authorList>
    </citation>
    <scope>NUCLEOTIDE SEQUENCE [LARGE SCALE GENOMIC DNA]</scope>
    <source>
        <strain evidence="2 3">NBRC 107627</strain>
    </source>
</reference>
<accession>A0A512ICH8</accession>
<organism evidence="2 3">
    <name type="scientific">Kocuria turfanensis</name>
    <dbReference type="NCBI Taxonomy" id="388357"/>
    <lineage>
        <taxon>Bacteria</taxon>
        <taxon>Bacillati</taxon>
        <taxon>Actinomycetota</taxon>
        <taxon>Actinomycetes</taxon>
        <taxon>Micrococcales</taxon>
        <taxon>Micrococcaceae</taxon>
        <taxon>Kocuria</taxon>
    </lineage>
</organism>
<feature type="signal peptide" evidence="1">
    <location>
        <begin position="1"/>
        <end position="45"/>
    </location>
</feature>
<proteinExistence type="predicted"/>
<protein>
    <recommendedName>
        <fullName evidence="4">Esterase</fullName>
    </recommendedName>
</protein>
<comment type="caution">
    <text evidence="2">The sequence shown here is derived from an EMBL/GenBank/DDBJ whole genome shotgun (WGS) entry which is preliminary data.</text>
</comment>
<dbReference type="RefSeq" id="WP_062734433.1">
    <property type="nucleotide sequence ID" value="NZ_BJZS01000037.1"/>
</dbReference>
<dbReference type="AlphaFoldDB" id="A0A512ICH8"/>
<keyword evidence="1" id="KW-0732">Signal</keyword>
<sequence length="283" mass="29725">MHTLTPITTSTTTRQARRWWRCLLRPAVGGALAGGLLLAAAPAQAVTTSSTGWHPVSGADRVFRADNGISLSYHYYAEGVDWDRPAGAVFFFDGDGTARAEQPSGRFATRMARVAADTNRAFVFVEAPHGTRSWRAGNTGAVAEAVRQFATTNITPTTDAGVLVTGYSGGAEFLSRNLLRGDTHWLPDGSGAAFIGGGGTYGQPVAEATPATEDLALTWVVGDRDGAYATDSGSWSARAATAQAAAAYRGAGYERARRITTAGAHTDYDIPALVADRLAALER</sequence>
<evidence type="ECO:0008006" key="4">
    <source>
        <dbReference type="Google" id="ProtNLM"/>
    </source>
</evidence>